<sequence length="55" mass="6605">MHVTSYSYLAILVYQQARPYELLQLFSHNELKPQDPFTIMSSRTPKPWPIREIRL</sequence>
<accession>A0A0A9FK91</accession>
<dbReference type="EMBL" id="GBRH01189218">
    <property type="protein sequence ID" value="JAE08678.1"/>
    <property type="molecule type" value="Transcribed_RNA"/>
</dbReference>
<proteinExistence type="predicted"/>
<evidence type="ECO:0000313" key="1">
    <source>
        <dbReference type="EMBL" id="JAE08678.1"/>
    </source>
</evidence>
<dbReference type="AlphaFoldDB" id="A0A0A9FK91"/>
<organism evidence="1">
    <name type="scientific">Arundo donax</name>
    <name type="common">Giant reed</name>
    <name type="synonym">Donax arundinaceus</name>
    <dbReference type="NCBI Taxonomy" id="35708"/>
    <lineage>
        <taxon>Eukaryota</taxon>
        <taxon>Viridiplantae</taxon>
        <taxon>Streptophyta</taxon>
        <taxon>Embryophyta</taxon>
        <taxon>Tracheophyta</taxon>
        <taxon>Spermatophyta</taxon>
        <taxon>Magnoliopsida</taxon>
        <taxon>Liliopsida</taxon>
        <taxon>Poales</taxon>
        <taxon>Poaceae</taxon>
        <taxon>PACMAD clade</taxon>
        <taxon>Arundinoideae</taxon>
        <taxon>Arundineae</taxon>
        <taxon>Arundo</taxon>
    </lineage>
</organism>
<name>A0A0A9FK91_ARUDO</name>
<reference evidence="1" key="1">
    <citation type="submission" date="2014-09" db="EMBL/GenBank/DDBJ databases">
        <authorList>
            <person name="Magalhaes I.L.F."/>
            <person name="Oliveira U."/>
            <person name="Santos F.R."/>
            <person name="Vidigal T.H.D.A."/>
            <person name="Brescovit A.D."/>
            <person name="Santos A.J."/>
        </authorList>
    </citation>
    <scope>NUCLEOTIDE SEQUENCE</scope>
    <source>
        <tissue evidence="1">Shoot tissue taken approximately 20 cm above the soil surface</tissue>
    </source>
</reference>
<reference evidence="1" key="2">
    <citation type="journal article" date="2015" name="Data Brief">
        <title>Shoot transcriptome of the giant reed, Arundo donax.</title>
        <authorList>
            <person name="Barrero R.A."/>
            <person name="Guerrero F.D."/>
            <person name="Moolhuijzen P."/>
            <person name="Goolsby J.A."/>
            <person name="Tidwell J."/>
            <person name="Bellgard S.E."/>
            <person name="Bellgard M.I."/>
        </authorList>
    </citation>
    <scope>NUCLEOTIDE SEQUENCE</scope>
    <source>
        <tissue evidence="1">Shoot tissue taken approximately 20 cm above the soil surface</tissue>
    </source>
</reference>
<protein>
    <submittedName>
        <fullName evidence="1">Uncharacterized protein</fullName>
    </submittedName>
</protein>